<dbReference type="EMBL" id="GBRH01220624">
    <property type="protein sequence ID" value="JAD77271.1"/>
    <property type="molecule type" value="Transcribed_RNA"/>
</dbReference>
<proteinExistence type="predicted"/>
<evidence type="ECO:0000313" key="1">
    <source>
        <dbReference type="EMBL" id="JAD77271.1"/>
    </source>
</evidence>
<reference evidence="1" key="1">
    <citation type="submission" date="2014-09" db="EMBL/GenBank/DDBJ databases">
        <authorList>
            <person name="Magalhaes I.L.F."/>
            <person name="Oliveira U."/>
            <person name="Santos F.R."/>
            <person name="Vidigal T.H.D.A."/>
            <person name="Brescovit A.D."/>
            <person name="Santos A.J."/>
        </authorList>
    </citation>
    <scope>NUCLEOTIDE SEQUENCE</scope>
    <source>
        <tissue evidence="1">Shoot tissue taken approximately 20 cm above the soil surface</tissue>
    </source>
</reference>
<name>A0A0A9CNU2_ARUDO</name>
<organism evidence="1">
    <name type="scientific">Arundo donax</name>
    <name type="common">Giant reed</name>
    <name type="synonym">Donax arundinaceus</name>
    <dbReference type="NCBI Taxonomy" id="35708"/>
    <lineage>
        <taxon>Eukaryota</taxon>
        <taxon>Viridiplantae</taxon>
        <taxon>Streptophyta</taxon>
        <taxon>Embryophyta</taxon>
        <taxon>Tracheophyta</taxon>
        <taxon>Spermatophyta</taxon>
        <taxon>Magnoliopsida</taxon>
        <taxon>Liliopsida</taxon>
        <taxon>Poales</taxon>
        <taxon>Poaceae</taxon>
        <taxon>PACMAD clade</taxon>
        <taxon>Arundinoideae</taxon>
        <taxon>Arundineae</taxon>
        <taxon>Arundo</taxon>
    </lineage>
</organism>
<dbReference type="AlphaFoldDB" id="A0A0A9CNU2"/>
<accession>A0A0A9CNU2</accession>
<protein>
    <submittedName>
        <fullName evidence="1">Uncharacterized protein</fullName>
    </submittedName>
</protein>
<reference evidence="1" key="2">
    <citation type="journal article" date="2015" name="Data Brief">
        <title>Shoot transcriptome of the giant reed, Arundo donax.</title>
        <authorList>
            <person name="Barrero R.A."/>
            <person name="Guerrero F.D."/>
            <person name="Moolhuijzen P."/>
            <person name="Goolsby J.A."/>
            <person name="Tidwell J."/>
            <person name="Bellgard S.E."/>
            <person name="Bellgard M.I."/>
        </authorList>
    </citation>
    <scope>NUCLEOTIDE SEQUENCE</scope>
    <source>
        <tissue evidence="1">Shoot tissue taken approximately 20 cm above the soil surface</tissue>
    </source>
</reference>
<sequence length="59" mass="6621">MLRLACRSTAKLYPPMSASIMLLMNQRKSCKGSRSVHRFMPSGLQIVFTPKTGTTKFTN</sequence>